<dbReference type="Proteomes" id="UP000444316">
    <property type="component" value="Unassembled WGS sequence"/>
</dbReference>
<accession>A0A845I0T1</accession>
<comment type="caution">
    <text evidence="1">The sequence shown here is derived from an EMBL/GenBank/DDBJ whole genome shotgun (WGS) entry which is preliminary data.</text>
</comment>
<sequence>MSTKHTFRPDDAGAEIVEAGIEVADRQGVDSAAAYLRTRGVPANVIERVLTEPEHRRNPGRLRGRDDRLLETASRYKYKV</sequence>
<organism evidence="1 2">
    <name type="scientific">Duganella fentianensis</name>
    <dbReference type="NCBI Taxonomy" id="2692177"/>
    <lineage>
        <taxon>Bacteria</taxon>
        <taxon>Pseudomonadati</taxon>
        <taxon>Pseudomonadota</taxon>
        <taxon>Betaproteobacteria</taxon>
        <taxon>Burkholderiales</taxon>
        <taxon>Oxalobacteraceae</taxon>
        <taxon>Telluria group</taxon>
        <taxon>Duganella</taxon>
    </lineage>
</organism>
<evidence type="ECO:0000313" key="2">
    <source>
        <dbReference type="Proteomes" id="UP000444316"/>
    </source>
</evidence>
<proteinExistence type="predicted"/>
<dbReference type="EMBL" id="WWCL01000002">
    <property type="protein sequence ID" value="MYN45405.1"/>
    <property type="molecule type" value="Genomic_DNA"/>
</dbReference>
<protein>
    <submittedName>
        <fullName evidence="1">Uncharacterized protein</fullName>
    </submittedName>
</protein>
<dbReference type="RefSeq" id="WP_155435163.1">
    <property type="nucleotide sequence ID" value="NZ_WWCL01000002.1"/>
</dbReference>
<name>A0A845I0T1_9BURK</name>
<dbReference type="AlphaFoldDB" id="A0A845I0T1"/>
<keyword evidence="2" id="KW-1185">Reference proteome</keyword>
<reference evidence="1" key="1">
    <citation type="submission" date="2019-12" db="EMBL/GenBank/DDBJ databases">
        <title>Novel species isolated from a subtropical stream in China.</title>
        <authorList>
            <person name="Lu H."/>
        </authorList>
    </citation>
    <scope>NUCLEOTIDE SEQUENCE [LARGE SCALE GENOMIC DNA]</scope>
    <source>
        <strain evidence="1">FT93W</strain>
    </source>
</reference>
<gene>
    <name evidence="1" type="ORF">GTP23_10125</name>
</gene>
<evidence type="ECO:0000313" key="1">
    <source>
        <dbReference type="EMBL" id="MYN45405.1"/>
    </source>
</evidence>